<feature type="transmembrane region" description="Helical" evidence="2">
    <location>
        <begin position="12"/>
        <end position="31"/>
    </location>
</feature>
<gene>
    <name evidence="3" type="ORF">J21TS3_52080</name>
</gene>
<keyword evidence="2" id="KW-0472">Membrane</keyword>
<evidence type="ECO:0000313" key="4">
    <source>
        <dbReference type="Proteomes" id="UP000680638"/>
    </source>
</evidence>
<dbReference type="Proteomes" id="UP000680638">
    <property type="component" value="Unassembled WGS sequence"/>
</dbReference>
<feature type="coiled-coil region" evidence="1">
    <location>
        <begin position="175"/>
        <end position="202"/>
    </location>
</feature>
<name>A0ABQ4M4C1_9BACL</name>
<keyword evidence="2" id="KW-0812">Transmembrane</keyword>
<feature type="transmembrane region" description="Helical" evidence="2">
    <location>
        <begin position="37"/>
        <end position="61"/>
    </location>
</feature>
<comment type="caution">
    <text evidence="3">The sequence shown here is derived from an EMBL/GenBank/DDBJ whole genome shotgun (WGS) entry which is preliminary data.</text>
</comment>
<dbReference type="EMBL" id="BORW01000062">
    <property type="protein sequence ID" value="GIO70387.1"/>
    <property type="molecule type" value="Genomic_DNA"/>
</dbReference>
<proteinExistence type="predicted"/>
<evidence type="ECO:0000313" key="3">
    <source>
        <dbReference type="EMBL" id="GIO70387.1"/>
    </source>
</evidence>
<organism evidence="3 4">
    <name type="scientific">Paenibacillus cookii</name>
    <dbReference type="NCBI Taxonomy" id="157839"/>
    <lineage>
        <taxon>Bacteria</taxon>
        <taxon>Bacillati</taxon>
        <taxon>Bacillota</taxon>
        <taxon>Bacilli</taxon>
        <taxon>Bacillales</taxon>
        <taxon>Paenibacillaceae</taxon>
        <taxon>Paenibacillus</taxon>
    </lineage>
</organism>
<dbReference type="RefSeq" id="WP_212953115.1">
    <property type="nucleotide sequence ID" value="NZ_BORW01000062.1"/>
</dbReference>
<evidence type="ECO:0000256" key="1">
    <source>
        <dbReference type="SAM" id="Coils"/>
    </source>
</evidence>
<accession>A0ABQ4M4C1</accession>
<evidence type="ECO:0000256" key="2">
    <source>
        <dbReference type="SAM" id="Phobius"/>
    </source>
</evidence>
<sequence length="206" mass="23808">MIKKNLSLSTLIFILSLLLISIGLLFSFIWFPKKEIYLSLTSLGGSIAGGWITLIGVKLTIQKSDEEKFIQTFMDKIIAINNSIDILQEFRDEDCAEFEGEELWSIVLMKSEKFELVYKNISTTIGVETAYRLLKHTLNLEHSSTNDFEKYLNTHPRVQIFGRDTILDSKLLSLIESIDIIIDELQDEEERLVKEFSRIKNKRIIV</sequence>
<reference evidence="3 4" key="1">
    <citation type="submission" date="2021-03" db="EMBL/GenBank/DDBJ databases">
        <title>Antimicrobial resistance genes in bacteria isolated from Japanese honey, and their potential for conferring macrolide and lincosamide resistance in the American foulbrood pathogen Paenibacillus larvae.</title>
        <authorList>
            <person name="Okamoto M."/>
            <person name="Kumagai M."/>
            <person name="Kanamori H."/>
            <person name="Takamatsu D."/>
        </authorList>
    </citation>
    <scope>NUCLEOTIDE SEQUENCE [LARGE SCALE GENOMIC DNA]</scope>
    <source>
        <strain evidence="3 4">J21TS3</strain>
    </source>
</reference>
<protein>
    <submittedName>
        <fullName evidence="3">Uncharacterized protein</fullName>
    </submittedName>
</protein>
<keyword evidence="1" id="KW-0175">Coiled coil</keyword>
<keyword evidence="2" id="KW-1133">Transmembrane helix</keyword>
<keyword evidence="4" id="KW-1185">Reference proteome</keyword>